<keyword evidence="8" id="KW-1185">Reference proteome</keyword>
<feature type="binding site" evidence="5">
    <location>
        <position position="171"/>
    </location>
    <ligand>
        <name>ATP</name>
        <dbReference type="ChEBI" id="CHEBI:30616"/>
    </ligand>
</feature>
<dbReference type="AlphaFoldDB" id="A0A402BCI1"/>
<feature type="binding site" evidence="5">
    <location>
        <position position="327"/>
    </location>
    <ligand>
        <name>ATP</name>
        <dbReference type="ChEBI" id="CHEBI:30616"/>
    </ligand>
</feature>
<organism evidence="7 8">
    <name type="scientific">Dictyobacter alpinus</name>
    <dbReference type="NCBI Taxonomy" id="2014873"/>
    <lineage>
        <taxon>Bacteria</taxon>
        <taxon>Bacillati</taxon>
        <taxon>Chloroflexota</taxon>
        <taxon>Ktedonobacteria</taxon>
        <taxon>Ktedonobacterales</taxon>
        <taxon>Dictyobacteraceae</taxon>
        <taxon>Dictyobacter</taxon>
    </lineage>
</organism>
<evidence type="ECO:0000313" key="8">
    <source>
        <dbReference type="Proteomes" id="UP000287171"/>
    </source>
</evidence>
<dbReference type="Gene3D" id="3.30.565.10">
    <property type="entry name" value="Histidine kinase-like ATPase, C-terminal domain"/>
    <property type="match status" value="1"/>
</dbReference>
<gene>
    <name evidence="7" type="ORF">KDA_45920</name>
</gene>
<dbReference type="Pfam" id="PF00183">
    <property type="entry name" value="HSP90"/>
    <property type="match status" value="1"/>
</dbReference>
<feature type="region of interest" description="Disordered" evidence="6">
    <location>
        <begin position="690"/>
        <end position="724"/>
    </location>
</feature>
<name>A0A402BCI1_9CHLR</name>
<feature type="binding site" evidence="5">
    <location>
        <position position="77"/>
    </location>
    <ligand>
        <name>ATP</name>
        <dbReference type="ChEBI" id="CHEBI:30616"/>
    </ligand>
</feature>
<evidence type="ECO:0000256" key="1">
    <source>
        <dbReference type="ARBA" id="ARBA00008239"/>
    </source>
</evidence>
<evidence type="ECO:0000313" key="7">
    <source>
        <dbReference type="EMBL" id="GCE29108.1"/>
    </source>
</evidence>
<comment type="similarity">
    <text evidence="1">Belongs to the heat shock protein 90 family.</text>
</comment>
<dbReference type="GO" id="GO:0140662">
    <property type="term" value="F:ATP-dependent protein folding chaperone"/>
    <property type="evidence" value="ECO:0007669"/>
    <property type="project" value="InterPro"/>
</dbReference>
<reference evidence="8" key="1">
    <citation type="submission" date="2018-12" db="EMBL/GenBank/DDBJ databases">
        <title>Tengunoibacter tsumagoiensis gen. nov., sp. nov., Dictyobacter kobayashii sp. nov., D. alpinus sp. nov., and D. joshuensis sp. nov. and description of Dictyobacteraceae fam. nov. within the order Ktedonobacterales isolated from Tengu-no-mugimeshi.</title>
        <authorList>
            <person name="Wang C.M."/>
            <person name="Zheng Y."/>
            <person name="Sakai Y."/>
            <person name="Toyoda A."/>
            <person name="Minakuchi Y."/>
            <person name="Abe K."/>
            <person name="Yokota A."/>
            <person name="Yabe S."/>
        </authorList>
    </citation>
    <scope>NUCLEOTIDE SEQUENCE [LARGE SCALE GENOMIC DNA]</scope>
    <source>
        <strain evidence="8">Uno16</strain>
    </source>
</reference>
<dbReference type="SUPFAM" id="SSF55874">
    <property type="entry name" value="ATPase domain of HSP90 chaperone/DNA topoisomerase II/histidine kinase"/>
    <property type="match status" value="1"/>
</dbReference>
<dbReference type="InterPro" id="IPR036890">
    <property type="entry name" value="HATPase_C_sf"/>
</dbReference>
<feature type="compositionally biased region" description="Basic and acidic residues" evidence="6">
    <location>
        <begin position="708"/>
        <end position="724"/>
    </location>
</feature>
<dbReference type="PIRSF" id="PIRSF002583">
    <property type="entry name" value="Hsp90"/>
    <property type="match status" value="1"/>
</dbReference>
<keyword evidence="4" id="KW-0143">Chaperone</keyword>
<dbReference type="GO" id="GO:0051082">
    <property type="term" value="F:unfolded protein binding"/>
    <property type="evidence" value="ECO:0007669"/>
    <property type="project" value="InterPro"/>
</dbReference>
<feature type="binding site" evidence="5">
    <location>
        <position position="35"/>
    </location>
    <ligand>
        <name>ATP</name>
        <dbReference type="ChEBI" id="CHEBI:30616"/>
    </ligand>
</feature>
<evidence type="ECO:0000256" key="4">
    <source>
        <dbReference type="ARBA" id="ARBA00023186"/>
    </source>
</evidence>
<evidence type="ECO:0000256" key="2">
    <source>
        <dbReference type="ARBA" id="ARBA00022741"/>
    </source>
</evidence>
<dbReference type="Gene3D" id="3.30.230.80">
    <property type="match status" value="1"/>
</dbReference>
<sequence length="724" mass="80726">MSEELEILPVDIHLPGLLKVLGEHLYSDPRVAIRELIQNAHDSCVRRRQEDGSLDDGYEPEITVSIDSTSQQLLIQDNGSGLTHDEITVFLATVGRGYTRELRERLGNAQREEALDLIGMFGLGLLSSFMIATRIEITTSSYQAPAEAWRWISDGGQSYALRKATRETIGTTVRLDLRTDAQFLLDHTILRAVLKTYAAFLPIPIYLGEDAFPINNTPAPWLVDGDEEPGPGQRARYSAWIEDRTELRPLTVLPLTDVETEAGEVIPLRGVLFVPPRSIISLQEFGDVTVYVRHMLITERERDLLPAWARFVSGIVDCPALNPTASRETLRHDEVFAAVQAALEKALFAHFEDLADHAPLDWQAIVQAHNDLIKGWSVRAPELFTRVADLVSFKTSRGELTLPAYLRENPGRIFYYDNEDGVTQALALFEARRLAVIDARWFADTAFLKAYGNVYGVPVEELTPSASYLFTPVEDPNHHWQALLAACQAEGFPVRLLAYEPEHLPMILLYPAGAQKVRRAQHNMDEGRFVGPIRSLVRGFLERQQVDDAVMKGVLHLNARNPLLRRIRDMGPEHANFAPLLSILVANARMFAGQNLSAQDAIACFEQINTSLSGIAGLMPDEASHGHALTIRQLTALGLQPAAANRLTAEFETVEALLQSDAQQVAERLHISPLLLATIYEELRRQPVAPTTEEIPTNGKLLSLNDARQTRDARTHEELKNDGE</sequence>
<dbReference type="InterPro" id="IPR020568">
    <property type="entry name" value="Ribosomal_Su5_D2-typ_SF"/>
</dbReference>
<dbReference type="Pfam" id="PF13589">
    <property type="entry name" value="HATPase_c_3"/>
    <property type="match status" value="1"/>
</dbReference>
<dbReference type="Proteomes" id="UP000287171">
    <property type="component" value="Unassembled WGS sequence"/>
</dbReference>
<evidence type="ECO:0000256" key="3">
    <source>
        <dbReference type="ARBA" id="ARBA00022840"/>
    </source>
</evidence>
<proteinExistence type="inferred from homology"/>
<comment type="caution">
    <text evidence="7">The sequence shown here is derived from an EMBL/GenBank/DDBJ whole genome shotgun (WGS) entry which is preliminary data.</text>
</comment>
<dbReference type="EMBL" id="BIFT01000001">
    <property type="protein sequence ID" value="GCE29108.1"/>
    <property type="molecule type" value="Genomic_DNA"/>
</dbReference>
<dbReference type="PANTHER" id="PTHR11528">
    <property type="entry name" value="HEAT SHOCK PROTEIN 90 FAMILY MEMBER"/>
    <property type="match status" value="1"/>
</dbReference>
<dbReference type="InterPro" id="IPR001404">
    <property type="entry name" value="Hsp90_fam"/>
</dbReference>
<dbReference type="GO" id="GO:0005524">
    <property type="term" value="F:ATP binding"/>
    <property type="evidence" value="ECO:0007669"/>
    <property type="project" value="UniProtKB-KW"/>
</dbReference>
<dbReference type="SUPFAM" id="SSF54211">
    <property type="entry name" value="Ribosomal protein S5 domain 2-like"/>
    <property type="match status" value="1"/>
</dbReference>
<keyword evidence="2 5" id="KW-0547">Nucleotide-binding</keyword>
<dbReference type="RefSeq" id="WP_126629248.1">
    <property type="nucleotide sequence ID" value="NZ_BIFT01000001.1"/>
</dbReference>
<keyword evidence="3 5" id="KW-0067">ATP-binding</keyword>
<dbReference type="OrthoDB" id="9802640at2"/>
<feature type="binding site" evidence="5">
    <location>
        <position position="39"/>
    </location>
    <ligand>
        <name>ATP</name>
        <dbReference type="ChEBI" id="CHEBI:30616"/>
    </ligand>
</feature>
<dbReference type="PRINTS" id="PR00775">
    <property type="entry name" value="HEATSHOCK90"/>
</dbReference>
<protein>
    <submittedName>
        <fullName evidence="7">Heat-shock protein</fullName>
    </submittedName>
</protein>
<dbReference type="GO" id="GO:0016887">
    <property type="term" value="F:ATP hydrolysis activity"/>
    <property type="evidence" value="ECO:0007669"/>
    <property type="project" value="InterPro"/>
</dbReference>
<dbReference type="InterPro" id="IPR020575">
    <property type="entry name" value="Hsp90_N"/>
</dbReference>
<evidence type="ECO:0000256" key="6">
    <source>
        <dbReference type="SAM" id="MobiDB-lite"/>
    </source>
</evidence>
<accession>A0A402BCI1</accession>
<evidence type="ECO:0000256" key="5">
    <source>
        <dbReference type="PIRSR" id="PIRSR002583-1"/>
    </source>
</evidence>